<name>A0A7J5X575_DISMA</name>
<evidence type="ECO:0000259" key="2">
    <source>
        <dbReference type="Pfam" id="PF13837"/>
    </source>
</evidence>
<proteinExistence type="predicted"/>
<protein>
    <recommendedName>
        <fullName evidence="2">Myb/SANT-like DNA-binding domain-containing protein</fullName>
    </recommendedName>
</protein>
<evidence type="ECO:0000313" key="4">
    <source>
        <dbReference type="Proteomes" id="UP000518266"/>
    </source>
</evidence>
<dbReference type="EMBL" id="JAAKFY010000027">
    <property type="protein sequence ID" value="KAF3832120.1"/>
    <property type="molecule type" value="Genomic_DNA"/>
</dbReference>
<dbReference type="Proteomes" id="UP000518266">
    <property type="component" value="Unassembled WGS sequence"/>
</dbReference>
<evidence type="ECO:0000313" key="3">
    <source>
        <dbReference type="EMBL" id="KAF3832120.1"/>
    </source>
</evidence>
<gene>
    <name evidence="3" type="ORF">F7725_025785</name>
</gene>
<feature type="region of interest" description="Disordered" evidence="1">
    <location>
        <begin position="253"/>
        <end position="324"/>
    </location>
</feature>
<organism evidence="3 4">
    <name type="scientific">Dissostichus mawsoni</name>
    <name type="common">Antarctic cod</name>
    <dbReference type="NCBI Taxonomy" id="36200"/>
    <lineage>
        <taxon>Eukaryota</taxon>
        <taxon>Metazoa</taxon>
        <taxon>Chordata</taxon>
        <taxon>Craniata</taxon>
        <taxon>Vertebrata</taxon>
        <taxon>Euteleostomi</taxon>
        <taxon>Actinopterygii</taxon>
        <taxon>Neopterygii</taxon>
        <taxon>Teleostei</taxon>
        <taxon>Neoteleostei</taxon>
        <taxon>Acanthomorphata</taxon>
        <taxon>Eupercaria</taxon>
        <taxon>Perciformes</taxon>
        <taxon>Notothenioidei</taxon>
        <taxon>Nototheniidae</taxon>
        <taxon>Dissostichus</taxon>
    </lineage>
</organism>
<dbReference type="Pfam" id="PF13837">
    <property type="entry name" value="Myb_DNA-bind_4"/>
    <property type="match status" value="1"/>
</dbReference>
<reference evidence="3 4" key="1">
    <citation type="submission" date="2020-03" db="EMBL/GenBank/DDBJ databases">
        <title>Dissostichus mawsoni Genome sequencing and assembly.</title>
        <authorList>
            <person name="Park H."/>
        </authorList>
    </citation>
    <scope>NUCLEOTIDE SEQUENCE [LARGE SCALE GENOMIC DNA]</scope>
    <source>
        <strain evidence="3">DM0001</strain>
        <tissue evidence="3">Muscle</tissue>
    </source>
</reference>
<feature type="domain" description="Myb/SANT-like DNA-binding" evidence="2">
    <location>
        <begin position="157"/>
        <end position="247"/>
    </location>
</feature>
<evidence type="ECO:0000256" key="1">
    <source>
        <dbReference type="SAM" id="MobiDB-lite"/>
    </source>
</evidence>
<comment type="caution">
    <text evidence="3">The sequence shown here is derived from an EMBL/GenBank/DDBJ whole genome shotgun (WGS) entry which is preliminary data.</text>
</comment>
<keyword evidence="4" id="KW-1185">Reference proteome</keyword>
<sequence>MGATGANGANGSYRELMGANGSYRELPGAIGRQVVSLSYTASLPCSSVLLKLPCSSVPLKLPCSSVLLKLPCSSVLLKLPCSSVPSQTALLLCPPQAALLCSPQAALLLCPPQAALLSSPQPALLLSSPQVPPLPSLLYAALILSLFQAAMLAHHLPWTEAQTRALIKQRTEHEHLFTGKRYTSKKAWGQVLQKMGLEELLTPTQLAKKWDNLKRKYKELKTPPTGTGTDAGEATAATWSWFSLMHEAIGSRPSMEPPVLMDSADVAPSGIGSSSSGAGAAPCGQAIEEEEDPGQPGTSSSTTTLDEEPSTSLSPPPAKKKRASRGALLEFLKEEAKREQERFEATQANAQKYFDLFEKLFNWVHTWSREQPCQSVSLAMSALFPPHQTWWNHTSVPNILRRLQDAPAVRQMLCRTAQALMMCSSLQTVHLGTSKARDTTLYDKPCANQ</sequence>
<accession>A0A7J5X575</accession>
<dbReference type="Gene3D" id="1.10.10.60">
    <property type="entry name" value="Homeodomain-like"/>
    <property type="match status" value="1"/>
</dbReference>
<dbReference type="AlphaFoldDB" id="A0A7J5X575"/>
<feature type="compositionally biased region" description="Low complexity" evidence="1">
    <location>
        <begin position="267"/>
        <end position="286"/>
    </location>
</feature>
<dbReference type="InterPro" id="IPR044822">
    <property type="entry name" value="Myb_DNA-bind_4"/>
</dbReference>
<dbReference type="OrthoDB" id="8933168at2759"/>